<evidence type="ECO:0000256" key="9">
    <source>
        <dbReference type="ARBA" id="ARBA00022723"/>
    </source>
</evidence>
<dbReference type="GO" id="GO:0031090">
    <property type="term" value="C:organelle membrane"/>
    <property type="evidence" value="ECO:0007669"/>
    <property type="project" value="UniProtKB-ARBA"/>
</dbReference>
<dbReference type="SUPFAM" id="SSF63380">
    <property type="entry name" value="Riboflavin synthase domain-like"/>
    <property type="match status" value="1"/>
</dbReference>
<dbReference type="InterPro" id="IPR036136">
    <property type="entry name" value="Nit/Sulf_reduc_fer-like_dom_sf"/>
</dbReference>
<keyword evidence="10" id="KW-0274">FAD</keyword>
<dbReference type="InterPro" id="IPR005117">
    <property type="entry name" value="NiRdtase/SiRdtase_haem-b_fer"/>
</dbReference>
<dbReference type="InterPro" id="IPR001433">
    <property type="entry name" value="OxRdtase_FAD/NAD-bd"/>
</dbReference>
<keyword evidence="7" id="KW-0349">Heme</keyword>
<evidence type="ECO:0000313" key="18">
    <source>
        <dbReference type="Proteomes" id="UP000007015"/>
    </source>
</evidence>
<dbReference type="GO" id="GO:0000103">
    <property type="term" value="P:sulfate assimilation"/>
    <property type="evidence" value="ECO:0007669"/>
    <property type="project" value="TreeGrafter"/>
</dbReference>
<evidence type="ECO:0000256" key="7">
    <source>
        <dbReference type="ARBA" id="ARBA00022617"/>
    </source>
</evidence>
<dbReference type="AlphaFoldDB" id="A2XX45"/>
<dbReference type="InterPro" id="IPR011786">
    <property type="entry name" value="CysI"/>
</dbReference>
<evidence type="ECO:0000256" key="10">
    <source>
        <dbReference type="ARBA" id="ARBA00022827"/>
    </source>
</evidence>
<keyword evidence="14" id="KW-0411">Iron-sulfur</keyword>
<comment type="cofactor">
    <cofactor evidence="3">
        <name>FAD</name>
        <dbReference type="ChEBI" id="CHEBI:57692"/>
    </cofactor>
</comment>
<dbReference type="InterPro" id="IPR039261">
    <property type="entry name" value="FNR_nucleotide-bd"/>
</dbReference>
<proteinExistence type="inferred from homology"/>
<dbReference type="PROSITE" id="PS51384">
    <property type="entry name" value="FAD_FR"/>
    <property type="match status" value="1"/>
</dbReference>
<keyword evidence="11" id="KW-0521">NADP</keyword>
<dbReference type="InterPro" id="IPR006067">
    <property type="entry name" value="NO2/SO3_Rdtase_4Fe4S_dom"/>
</dbReference>
<dbReference type="GO" id="GO:0046872">
    <property type="term" value="F:metal ion binding"/>
    <property type="evidence" value="ECO:0007669"/>
    <property type="project" value="UniProtKB-KW"/>
</dbReference>
<evidence type="ECO:0000313" key="17">
    <source>
        <dbReference type="EMBL" id="EAY95405.1"/>
    </source>
</evidence>
<dbReference type="EMBL" id="CM000129">
    <property type="protein sequence ID" value="EAY95405.1"/>
    <property type="molecule type" value="Genomic_DNA"/>
</dbReference>
<dbReference type="Pfam" id="PF00667">
    <property type="entry name" value="FAD_binding_1"/>
    <property type="match status" value="1"/>
</dbReference>
<dbReference type="FunFam" id="3.30.413.10:FF:000004">
    <property type="entry name" value="Sulfite reductase [NADPH] hemoprotein beta-component"/>
    <property type="match status" value="1"/>
</dbReference>
<evidence type="ECO:0000256" key="5">
    <source>
        <dbReference type="ARBA" id="ARBA00022485"/>
    </source>
</evidence>
<dbReference type="Gene3D" id="2.40.30.10">
    <property type="entry name" value="Translation factors"/>
    <property type="match status" value="1"/>
</dbReference>
<dbReference type="Pfam" id="PF00175">
    <property type="entry name" value="NAD_binding_1"/>
    <property type="match status" value="1"/>
</dbReference>
<dbReference type="Pfam" id="PF03460">
    <property type="entry name" value="NIR_SIR_ferr"/>
    <property type="match status" value="2"/>
</dbReference>
<keyword evidence="15" id="KW-0198">Cysteine biosynthesis</keyword>
<gene>
    <name evidence="17" type="ORF">OsI_17244</name>
</gene>
<evidence type="ECO:0000256" key="4">
    <source>
        <dbReference type="ARBA" id="ARBA00010429"/>
    </source>
</evidence>
<keyword evidence="18" id="KW-1185">Reference proteome</keyword>
<keyword evidence="5" id="KW-0004">4Fe-4S</keyword>
<dbReference type="SUPFAM" id="SSF55124">
    <property type="entry name" value="Nitrite/Sulfite reductase N-terminal domain-like"/>
    <property type="match status" value="2"/>
</dbReference>
<keyword evidence="9" id="KW-0479">Metal-binding</keyword>
<dbReference type="PROSITE" id="PS00365">
    <property type="entry name" value="NIR_SIR"/>
    <property type="match status" value="1"/>
</dbReference>
<dbReference type="GO" id="GO:0051539">
    <property type="term" value="F:4 iron, 4 sulfur cluster binding"/>
    <property type="evidence" value="ECO:0007669"/>
    <property type="project" value="UniProtKB-KW"/>
</dbReference>
<dbReference type="PRINTS" id="PR00397">
    <property type="entry name" value="SIROHAEM"/>
</dbReference>
<evidence type="ECO:0000256" key="13">
    <source>
        <dbReference type="ARBA" id="ARBA00023004"/>
    </source>
</evidence>
<dbReference type="SUPFAM" id="SSF56014">
    <property type="entry name" value="Nitrite and sulphite reductase 4Fe-4S domain-like"/>
    <property type="match status" value="2"/>
</dbReference>
<evidence type="ECO:0000259" key="16">
    <source>
        <dbReference type="PROSITE" id="PS51384"/>
    </source>
</evidence>
<dbReference type="Proteomes" id="UP000007015">
    <property type="component" value="Chromosome 4"/>
</dbReference>
<comment type="cofactor">
    <cofactor evidence="2">
        <name>[4Fe-4S] cluster</name>
        <dbReference type="ChEBI" id="CHEBI:49883"/>
    </cofactor>
</comment>
<dbReference type="Gene3D" id="3.40.50.80">
    <property type="entry name" value="Nucleotide-binding domain of ferredoxin-NADP reductase (FNR) module"/>
    <property type="match status" value="1"/>
</dbReference>
<dbReference type="NCBIfam" id="NF010029">
    <property type="entry name" value="PRK13504.1"/>
    <property type="match status" value="1"/>
</dbReference>
<evidence type="ECO:0000256" key="3">
    <source>
        <dbReference type="ARBA" id="ARBA00001974"/>
    </source>
</evidence>
<comment type="similarity">
    <text evidence="4">Belongs to the nitrite and sulfite reductase 4Fe-4S domain family.</text>
</comment>
<dbReference type="PANTHER" id="PTHR11493:SF47">
    <property type="entry name" value="SULFITE REDUCTASE [NADPH] SUBUNIT BETA"/>
    <property type="match status" value="1"/>
</dbReference>
<keyword evidence="13" id="KW-0408">Iron</keyword>
<dbReference type="PRINTS" id="PR00371">
    <property type="entry name" value="FPNCR"/>
</dbReference>
<evidence type="ECO:0000256" key="8">
    <source>
        <dbReference type="ARBA" id="ARBA00022630"/>
    </source>
</evidence>
<evidence type="ECO:0000256" key="14">
    <source>
        <dbReference type="ARBA" id="ARBA00023014"/>
    </source>
</evidence>
<dbReference type="InterPro" id="IPR045854">
    <property type="entry name" value="NO2/SO3_Rdtase_4Fe4S_sf"/>
</dbReference>
<dbReference type="InterPro" id="IPR045169">
    <property type="entry name" value="NO2/SO3_Rdtase_4Fe4S_prot"/>
</dbReference>
<dbReference type="SUPFAM" id="SSF52343">
    <property type="entry name" value="Ferredoxin reductase-like, C-terminal NADP-linked domain"/>
    <property type="match status" value="1"/>
</dbReference>
<dbReference type="GO" id="GO:0004783">
    <property type="term" value="F:sulfite reductase (NADPH) activity"/>
    <property type="evidence" value="ECO:0007669"/>
    <property type="project" value="InterPro"/>
</dbReference>
<dbReference type="NCBIfam" id="TIGR02041">
    <property type="entry name" value="CysI"/>
    <property type="match status" value="1"/>
</dbReference>
<reference evidence="17 18" key="1">
    <citation type="journal article" date="2005" name="PLoS Biol.">
        <title>The genomes of Oryza sativa: a history of duplications.</title>
        <authorList>
            <person name="Yu J."/>
            <person name="Wang J."/>
            <person name="Lin W."/>
            <person name="Li S."/>
            <person name="Li H."/>
            <person name="Zhou J."/>
            <person name="Ni P."/>
            <person name="Dong W."/>
            <person name="Hu S."/>
            <person name="Zeng C."/>
            <person name="Zhang J."/>
            <person name="Zhang Y."/>
            <person name="Li R."/>
            <person name="Xu Z."/>
            <person name="Li S."/>
            <person name="Li X."/>
            <person name="Zheng H."/>
            <person name="Cong L."/>
            <person name="Lin L."/>
            <person name="Yin J."/>
            <person name="Geng J."/>
            <person name="Li G."/>
            <person name="Shi J."/>
            <person name="Liu J."/>
            <person name="Lv H."/>
            <person name="Li J."/>
            <person name="Wang J."/>
            <person name="Deng Y."/>
            <person name="Ran L."/>
            <person name="Shi X."/>
            <person name="Wang X."/>
            <person name="Wu Q."/>
            <person name="Li C."/>
            <person name="Ren X."/>
            <person name="Wang J."/>
            <person name="Wang X."/>
            <person name="Li D."/>
            <person name="Liu D."/>
            <person name="Zhang X."/>
            <person name="Ji Z."/>
            <person name="Zhao W."/>
            <person name="Sun Y."/>
            <person name="Zhang Z."/>
            <person name="Bao J."/>
            <person name="Han Y."/>
            <person name="Dong L."/>
            <person name="Ji J."/>
            <person name="Chen P."/>
            <person name="Wu S."/>
            <person name="Liu J."/>
            <person name="Xiao Y."/>
            <person name="Bu D."/>
            <person name="Tan J."/>
            <person name="Yang L."/>
            <person name="Ye C."/>
            <person name="Zhang J."/>
            <person name="Xu J."/>
            <person name="Zhou Y."/>
            <person name="Yu Y."/>
            <person name="Zhang B."/>
            <person name="Zhuang S."/>
            <person name="Wei H."/>
            <person name="Liu B."/>
            <person name="Lei M."/>
            <person name="Yu H."/>
            <person name="Li Y."/>
            <person name="Xu H."/>
            <person name="Wei S."/>
            <person name="He X."/>
            <person name="Fang L."/>
            <person name="Zhang Z."/>
            <person name="Zhang Y."/>
            <person name="Huang X."/>
            <person name="Su Z."/>
            <person name="Tong W."/>
            <person name="Li J."/>
            <person name="Tong Z."/>
            <person name="Li S."/>
            <person name="Ye J."/>
            <person name="Wang L."/>
            <person name="Fang L."/>
            <person name="Lei T."/>
            <person name="Chen C."/>
            <person name="Chen H."/>
            <person name="Xu Z."/>
            <person name="Li H."/>
            <person name="Huang H."/>
            <person name="Zhang F."/>
            <person name="Xu H."/>
            <person name="Li N."/>
            <person name="Zhao C."/>
            <person name="Li S."/>
            <person name="Dong L."/>
            <person name="Huang Y."/>
            <person name="Li L."/>
            <person name="Xi Y."/>
            <person name="Qi Q."/>
            <person name="Li W."/>
            <person name="Zhang B."/>
            <person name="Hu W."/>
            <person name="Zhang Y."/>
            <person name="Tian X."/>
            <person name="Jiao Y."/>
            <person name="Liang X."/>
            <person name="Jin J."/>
            <person name="Gao L."/>
            <person name="Zheng W."/>
            <person name="Hao B."/>
            <person name="Liu S."/>
            <person name="Wang W."/>
            <person name="Yuan L."/>
            <person name="Cao M."/>
            <person name="McDermott J."/>
            <person name="Samudrala R."/>
            <person name="Wang J."/>
            <person name="Wong G.K."/>
            <person name="Yang H."/>
        </authorList>
    </citation>
    <scope>NUCLEOTIDE SEQUENCE [LARGE SCALE GENOMIC DNA]</scope>
    <source>
        <strain evidence="18">cv. 93-11</strain>
    </source>
</reference>
<dbReference type="InterPro" id="IPR001709">
    <property type="entry name" value="Flavoprot_Pyr_Nucl_cyt_Rdtase"/>
</dbReference>
<evidence type="ECO:0000256" key="6">
    <source>
        <dbReference type="ARBA" id="ARBA00022605"/>
    </source>
</evidence>
<dbReference type="Gramene" id="BGIOSGA017045-TA">
    <property type="protein sequence ID" value="BGIOSGA017045-PA"/>
    <property type="gene ID" value="BGIOSGA017045"/>
</dbReference>
<evidence type="ECO:0000256" key="1">
    <source>
        <dbReference type="ARBA" id="ARBA00001929"/>
    </source>
</evidence>
<dbReference type="HOGENOM" id="CLU_001975_3_1_1"/>
<dbReference type="InterPro" id="IPR003097">
    <property type="entry name" value="CysJ-like_FAD-binding"/>
</dbReference>
<accession>A2XX45</accession>
<dbReference type="InterPro" id="IPR006066">
    <property type="entry name" value="NO2/SO3_Rdtase_FeS/sirohaem_BS"/>
</dbReference>
<dbReference type="Gene3D" id="3.30.413.10">
    <property type="entry name" value="Sulfite Reductase Hemoprotein, domain 1"/>
    <property type="match status" value="2"/>
</dbReference>
<dbReference type="GO" id="GO:0050661">
    <property type="term" value="F:NADP binding"/>
    <property type="evidence" value="ECO:0007669"/>
    <property type="project" value="InterPro"/>
</dbReference>
<evidence type="ECO:0000256" key="11">
    <source>
        <dbReference type="ARBA" id="ARBA00022857"/>
    </source>
</evidence>
<dbReference type="InterPro" id="IPR017927">
    <property type="entry name" value="FAD-bd_FR_type"/>
</dbReference>
<keyword evidence="12" id="KW-0560">Oxidoreductase</keyword>
<keyword evidence="8" id="KW-0285">Flavoprotein</keyword>
<keyword evidence="6" id="KW-0028">Amino-acid biosynthesis</keyword>
<comment type="cofactor">
    <cofactor evidence="1">
        <name>siroheme</name>
        <dbReference type="ChEBI" id="CHEBI:60052"/>
    </cofactor>
</comment>
<protein>
    <recommendedName>
        <fullName evidence="16">FAD-binding FR-type domain-containing protein</fullName>
    </recommendedName>
</protein>
<organism evidence="17 18">
    <name type="scientific">Oryza sativa subsp. indica</name>
    <name type="common">Rice</name>
    <dbReference type="NCBI Taxonomy" id="39946"/>
    <lineage>
        <taxon>Eukaryota</taxon>
        <taxon>Viridiplantae</taxon>
        <taxon>Streptophyta</taxon>
        <taxon>Embryophyta</taxon>
        <taxon>Tracheophyta</taxon>
        <taxon>Spermatophyta</taxon>
        <taxon>Magnoliopsida</taxon>
        <taxon>Liliopsida</taxon>
        <taxon>Poales</taxon>
        <taxon>Poaceae</taxon>
        <taxon>BOP clade</taxon>
        <taxon>Oryzoideae</taxon>
        <taxon>Oryzeae</taxon>
        <taxon>Oryzinae</taxon>
        <taxon>Oryza</taxon>
        <taxon>Oryza sativa</taxon>
    </lineage>
</organism>
<dbReference type="Pfam" id="PF01077">
    <property type="entry name" value="NIR_SIR"/>
    <property type="match status" value="1"/>
</dbReference>
<evidence type="ECO:0000256" key="12">
    <source>
        <dbReference type="ARBA" id="ARBA00023002"/>
    </source>
</evidence>
<dbReference type="GO" id="GO:0009337">
    <property type="term" value="C:sulfite reductase complex (NADPH)"/>
    <property type="evidence" value="ECO:0007669"/>
    <property type="project" value="InterPro"/>
</dbReference>
<dbReference type="GO" id="GO:0050311">
    <property type="term" value="F:sulfite reductase (ferredoxin) activity"/>
    <property type="evidence" value="ECO:0007669"/>
    <property type="project" value="TreeGrafter"/>
</dbReference>
<evidence type="ECO:0000256" key="2">
    <source>
        <dbReference type="ARBA" id="ARBA00001966"/>
    </source>
</evidence>
<name>A2XX45_ORYSI</name>
<feature type="domain" description="FAD-binding FR-type" evidence="16">
    <location>
        <begin position="1"/>
        <end position="86"/>
    </location>
</feature>
<evidence type="ECO:0000256" key="15">
    <source>
        <dbReference type="ARBA" id="ARBA00023192"/>
    </source>
</evidence>
<sequence>MVRQAPADLSAEQLVGLLRPLTPRLYSIASSQAENENEVHITVGVVRYDIDGRARSGGASGFLADRLEEDGDVRVFIEHNDNFRLPANPETPVIMIGPGTGIAPFRAFMQQRDADGAGGKNWLFFGNPHFTEDFLYQVEWQRYVKDGLLTRIDLAWARKCGAGFRKARTFTSAAMPIAWRKTWNTHYWNWWPEHGGMDTEQADEFLSELRLERPYSARCLLMSDKHPGPLVVEGKLADAERMKKESNFLRGTIAEDLNDGLTGGFNGDNFLLIRFHGMYQQDDRDIRAERAEQKLEPRHAMMLRCRLPGGVISPQQWLGIDKFAQESTLYGSIRITNRQTFQFHGILKGNVKPVHQLLNRLGLDALATANDVNRNVLCTSNPVESELHQEAYEWAKKISEHLLPRTRAYAEVWLDQEKVATTDEEPILGPTYLPRKFKTTVVIPPQNDVDLHANDMNFVAIAENGKLVGFNLLVGGGLSIEHGNKKTYARQSSEFGYIPLEHTLAVAEAVVTTQRDWGNRTDRKNAKTKYTLERVGVDVFRAEVEKRAGITFAPIRPYEFTGRGDRIGWVKGIDDQWHLTLFIENGRLLDYPGRPLKTGMAEIAKIHKGDFRLTANQNVIIAGVPESEKAKIDALARDHGLIDDQISEQRKNSMACVSFPTCPLAMAEAERFLPQFVTKVEGIMHRHGMGDEHIVLRITGCPNGCGRALLAELGLVPADC</sequence>
<dbReference type="GO" id="GO:0020037">
    <property type="term" value="F:heme binding"/>
    <property type="evidence" value="ECO:0007669"/>
    <property type="project" value="InterPro"/>
</dbReference>
<dbReference type="STRING" id="39946.A2XX45"/>
<dbReference type="InterPro" id="IPR017938">
    <property type="entry name" value="Riboflavin_synthase-like_b-brl"/>
</dbReference>
<dbReference type="PANTHER" id="PTHR11493">
    <property type="entry name" value="SULFITE REDUCTASE [NADPH] SUBUNIT BETA-RELATED"/>
    <property type="match status" value="1"/>
</dbReference>
<dbReference type="GO" id="GO:0019344">
    <property type="term" value="P:cysteine biosynthetic process"/>
    <property type="evidence" value="ECO:0007669"/>
    <property type="project" value="UniProtKB-KW"/>
</dbReference>